<reference evidence="2 3" key="1">
    <citation type="journal article" date="2015" name="Genome Announc.">
        <title>Draft Genome Sequence of Filamentous Marine Cyanobacterium Lyngbya confervoides Strain BDU141951.</title>
        <authorList>
            <person name="Chandrababunaidu M.M."/>
            <person name="Sen D."/>
            <person name="Tripathy S."/>
        </authorList>
    </citation>
    <scope>NUCLEOTIDE SEQUENCE [LARGE SCALE GENOMIC DNA]</scope>
    <source>
        <strain evidence="2 3">BDU141951</strain>
    </source>
</reference>
<organism evidence="2 3">
    <name type="scientific">Lyngbya confervoides BDU141951</name>
    <dbReference type="NCBI Taxonomy" id="1574623"/>
    <lineage>
        <taxon>Bacteria</taxon>
        <taxon>Bacillati</taxon>
        <taxon>Cyanobacteriota</taxon>
        <taxon>Cyanophyceae</taxon>
        <taxon>Oscillatoriophycideae</taxon>
        <taxon>Oscillatoriales</taxon>
        <taxon>Microcoleaceae</taxon>
        <taxon>Lyngbya</taxon>
    </lineage>
</organism>
<dbReference type="Gene3D" id="1.10.150.20">
    <property type="entry name" value="5' to 3' exonuclease, C-terminal subdomain"/>
    <property type="match status" value="1"/>
</dbReference>
<dbReference type="Proteomes" id="UP000031561">
    <property type="component" value="Unassembled WGS sequence"/>
</dbReference>
<keyword evidence="3" id="KW-1185">Reference proteome</keyword>
<dbReference type="SUPFAM" id="SSF47794">
    <property type="entry name" value="Rad51 N-terminal domain-like"/>
    <property type="match status" value="1"/>
</dbReference>
<comment type="caution">
    <text evidence="2">The sequence shown here is derived from an EMBL/GenBank/DDBJ whole genome shotgun (WGS) entry which is preliminary data.</text>
</comment>
<protein>
    <submittedName>
        <fullName evidence="2">TM0106 family RecB-like putative nuclease</fullName>
    </submittedName>
</protein>
<evidence type="ECO:0000313" key="2">
    <source>
        <dbReference type="EMBL" id="MCM1981551.1"/>
    </source>
</evidence>
<dbReference type="Pfam" id="PF13482">
    <property type="entry name" value="RNase_H_2"/>
    <property type="match status" value="1"/>
</dbReference>
<dbReference type="AlphaFoldDB" id="A0ABD4SZG8"/>
<dbReference type="InterPro" id="IPR038720">
    <property type="entry name" value="YprB_RNase_H-like_dom"/>
</dbReference>
<proteinExistence type="predicted"/>
<evidence type="ECO:0000259" key="1">
    <source>
        <dbReference type="Pfam" id="PF13482"/>
    </source>
</evidence>
<name>A0ABD4SZG8_9CYAN</name>
<accession>A0ABD4SZG8</accession>
<dbReference type="InterPro" id="IPR012337">
    <property type="entry name" value="RNaseH-like_sf"/>
</dbReference>
<dbReference type="RefSeq" id="WP_166283830.1">
    <property type="nucleotide sequence ID" value="NZ_JTHE03000011.1"/>
</dbReference>
<dbReference type="EMBL" id="JTHE03000011">
    <property type="protein sequence ID" value="MCM1981551.1"/>
    <property type="molecule type" value="Genomic_DNA"/>
</dbReference>
<gene>
    <name evidence="2" type="ORF">QQ91_0001735</name>
</gene>
<feature type="domain" description="YprB ribonuclease H-like" evidence="1">
    <location>
        <begin position="305"/>
        <end position="464"/>
    </location>
</feature>
<dbReference type="SUPFAM" id="SSF53098">
    <property type="entry name" value="Ribonuclease H-like"/>
    <property type="match status" value="1"/>
</dbReference>
<sequence length="465" mass="53765">MFLTSQMLLSYQRCSRQLFLDLYGDKALKGHPSDFRIKLSKDRIKYRSAFLESEGNWVRPDYPHQDWEAGARATLDLMQQGVPHIHGGVLKVQSPEGHTFISTPDLLTRESGVSVLGSWYYTSTDIKLSKRPKQEYQILAAYHAFLLAQMQGIDPPESWLYLRDKGWYQVDLDLVLPKLLGLIPDLIAIVQQEFEPEVFIVRNRCQLCAWFDHCYSRAQHEQHLSLLPGVTPSRYPILLQHNLRTVEAIAALQPHQLNQKTGFGLAVSQQLIYQARSTVSQRPLLLETPEPFIVLSRVPDSPIELYFDIEAEPSINVVYLNGVLLVNQITGHQEFFPFVAETPDQERQAWEEFVAFVMAYPQAPIYHFCPYEVQTVKRLARQYGASGEVLELLLPRFIDVHRWITQAVTLPVENYTLKVIARWIGFEWRNAEANGAQSICWYEDWLKTGDRTLLDIILEYNEDDW</sequence>
<evidence type="ECO:0000313" key="3">
    <source>
        <dbReference type="Proteomes" id="UP000031561"/>
    </source>
</evidence>
<dbReference type="InterPro" id="IPR010995">
    <property type="entry name" value="DNA_repair_Rad51/TF_NusA_a-hlx"/>
</dbReference>
<dbReference type="InterPro" id="IPR019993">
    <property type="entry name" value="RecB_nuclease_TM0106_put"/>
</dbReference>
<dbReference type="NCBIfam" id="TIGR03491">
    <property type="entry name" value="TM0106 family RecB-like putative nuclease"/>
    <property type="match status" value="1"/>
</dbReference>